<sequence length="361" mass="40332">MLTKADDYPIHQTPDPIAYAQSDRNFYDRYFFHGYSTDGALFFGAALGVYPNLNIMDAAVAVRIGDRQYNIRASRHLNMERMDTQVGPIRVEVVEPLHRLRIVVEDNEHGIAADILFEGRSPPIEEPRSQRRSGPRLIMDITRMTQLGRYSGWIRAGGQTVTLGHDTVLGVRDRSWGVRQVGLRDPQPMVPAQDHQFHWIWVPAHLEDRGFLFYLNEDRDGEAWNYGMVVAHDDGRVEHLPGATIDIAYQPGTRWPTHGTITLADGTRIDLEPQARFFMTGIGYMDPDWVHGMNKGPLAVGYDEIDTGAVGYVPPHTYTQASTRVTMTSPDGSVQHGHGAFEALSMGPHARLGFTGANDGA</sequence>
<dbReference type="SUPFAM" id="SSF159245">
    <property type="entry name" value="AttH-like"/>
    <property type="match status" value="1"/>
</dbReference>
<feature type="domain" description="DUF7064" evidence="1">
    <location>
        <begin position="196"/>
        <end position="278"/>
    </location>
</feature>
<accession>A0A558R1U1</accession>
<gene>
    <name evidence="2" type="ORF">FOY91_12445</name>
</gene>
<dbReference type="RefSeq" id="WP_145152273.1">
    <property type="nucleotide sequence ID" value="NZ_VNIM01000048.1"/>
</dbReference>
<name>A0A558R1U1_9SPHN</name>
<dbReference type="AlphaFoldDB" id="A0A558R1U1"/>
<reference evidence="2 3" key="1">
    <citation type="submission" date="2019-07" db="EMBL/GenBank/DDBJ databases">
        <title>Sphingomonas solaris sp. nov., isolated from a solar panel from Boston, Massachusetts.</title>
        <authorList>
            <person name="Tanner K."/>
            <person name="Pascual J."/>
            <person name="Mancuso C."/>
            <person name="Pereto J."/>
            <person name="Khalil A."/>
            <person name="Vilanova C."/>
        </authorList>
    </citation>
    <scope>NUCLEOTIDE SEQUENCE [LARGE SCALE GENOMIC DNA]</scope>
    <source>
        <strain evidence="2 3">R4DWN</strain>
    </source>
</reference>
<evidence type="ECO:0000259" key="1">
    <source>
        <dbReference type="Pfam" id="PF23212"/>
    </source>
</evidence>
<organism evidence="2 3">
    <name type="scientific">Alterirhizorhabdus solaris</name>
    <dbReference type="NCBI Taxonomy" id="2529389"/>
    <lineage>
        <taxon>Bacteria</taxon>
        <taxon>Pseudomonadati</taxon>
        <taxon>Pseudomonadota</taxon>
        <taxon>Alphaproteobacteria</taxon>
        <taxon>Sphingomonadales</taxon>
        <taxon>Rhizorhabdaceae</taxon>
        <taxon>Alterirhizorhabdus</taxon>
    </lineage>
</organism>
<evidence type="ECO:0000313" key="3">
    <source>
        <dbReference type="Proteomes" id="UP000318681"/>
    </source>
</evidence>
<protein>
    <recommendedName>
        <fullName evidence="1">DUF7064 domain-containing protein</fullName>
    </recommendedName>
</protein>
<dbReference type="Proteomes" id="UP000318681">
    <property type="component" value="Unassembled WGS sequence"/>
</dbReference>
<keyword evidence="3" id="KW-1185">Reference proteome</keyword>
<comment type="caution">
    <text evidence="2">The sequence shown here is derived from an EMBL/GenBank/DDBJ whole genome shotgun (WGS) entry which is preliminary data.</text>
</comment>
<dbReference type="OrthoDB" id="333076at2"/>
<proteinExistence type="predicted"/>
<evidence type="ECO:0000313" key="2">
    <source>
        <dbReference type="EMBL" id="TVV73344.1"/>
    </source>
</evidence>
<dbReference type="EMBL" id="VNIM01000048">
    <property type="protein sequence ID" value="TVV73344.1"/>
    <property type="molecule type" value="Genomic_DNA"/>
</dbReference>
<dbReference type="InterPro" id="IPR055492">
    <property type="entry name" value="DUF7064"/>
</dbReference>
<dbReference type="Pfam" id="PF23212">
    <property type="entry name" value="DUF7064"/>
    <property type="match status" value="1"/>
</dbReference>